<feature type="domain" description="FHA" evidence="2">
    <location>
        <begin position="104"/>
        <end position="153"/>
    </location>
</feature>
<keyword evidence="1" id="KW-0812">Transmembrane</keyword>
<evidence type="ECO:0000313" key="4">
    <source>
        <dbReference type="Proteomes" id="UP000183410"/>
    </source>
</evidence>
<accession>A0A1I2HMQ3</accession>
<evidence type="ECO:0000259" key="2">
    <source>
        <dbReference type="PROSITE" id="PS50006"/>
    </source>
</evidence>
<dbReference type="SUPFAM" id="SSF49879">
    <property type="entry name" value="SMAD/FHA domain"/>
    <property type="match status" value="1"/>
</dbReference>
<gene>
    <name evidence="3" type="ORF">SAMN04487969_12471</name>
</gene>
<dbReference type="PROSITE" id="PS50006">
    <property type="entry name" value="FHA_DOMAIN"/>
    <property type="match status" value="1"/>
</dbReference>
<sequence>MTVKATAVSGRNPSGRSAGIIALDIIIAILAIEALYYAFFINEDKMLQGATGVIAGLLIVVWLAFKWRPRWKSASKAAVITRLVMIDEEGERLKEWYIDGETSLLIGKSSSRSDVDVDLSDAEYASIISLQHAVLNHSKGIWYLEDLDSTNGVGLRKYNNSVITRIDNEQSYRIDSGDLIVIANTRLLVK</sequence>
<protein>
    <submittedName>
        <fullName evidence="3">FHA domain-containing protein</fullName>
    </submittedName>
</protein>
<dbReference type="Gene3D" id="2.60.200.20">
    <property type="match status" value="1"/>
</dbReference>
<organism evidence="3 4">
    <name type="scientific">Paenibacillus algorifonticola</name>
    <dbReference type="NCBI Taxonomy" id="684063"/>
    <lineage>
        <taxon>Bacteria</taxon>
        <taxon>Bacillati</taxon>
        <taxon>Bacillota</taxon>
        <taxon>Bacilli</taxon>
        <taxon>Bacillales</taxon>
        <taxon>Paenibacillaceae</taxon>
        <taxon>Paenibacillus</taxon>
    </lineage>
</organism>
<feature type="transmembrane region" description="Helical" evidence="1">
    <location>
        <begin position="46"/>
        <end position="65"/>
    </location>
</feature>
<reference evidence="4" key="1">
    <citation type="submission" date="2016-10" db="EMBL/GenBank/DDBJ databases">
        <authorList>
            <person name="Varghese N."/>
            <person name="Submissions S."/>
        </authorList>
    </citation>
    <scope>NUCLEOTIDE SEQUENCE [LARGE SCALE GENOMIC DNA]</scope>
    <source>
        <strain evidence="4">CGMCC 1.10223</strain>
    </source>
</reference>
<feature type="transmembrane region" description="Helical" evidence="1">
    <location>
        <begin position="20"/>
        <end position="40"/>
    </location>
</feature>
<dbReference type="InterPro" id="IPR000253">
    <property type="entry name" value="FHA_dom"/>
</dbReference>
<dbReference type="EMBL" id="FONN01000024">
    <property type="protein sequence ID" value="SFF30713.1"/>
    <property type="molecule type" value="Genomic_DNA"/>
</dbReference>
<dbReference type="Proteomes" id="UP000183410">
    <property type="component" value="Unassembled WGS sequence"/>
</dbReference>
<dbReference type="RefSeq" id="WP_046228587.1">
    <property type="nucleotide sequence ID" value="NZ_FONN01000024.1"/>
</dbReference>
<keyword evidence="4" id="KW-1185">Reference proteome</keyword>
<dbReference type="InterPro" id="IPR008984">
    <property type="entry name" value="SMAD_FHA_dom_sf"/>
</dbReference>
<name>A0A1I2HMQ3_9BACL</name>
<evidence type="ECO:0000256" key="1">
    <source>
        <dbReference type="SAM" id="Phobius"/>
    </source>
</evidence>
<dbReference type="OrthoDB" id="2473431at2"/>
<evidence type="ECO:0000313" key="3">
    <source>
        <dbReference type="EMBL" id="SFF30713.1"/>
    </source>
</evidence>
<dbReference type="AlphaFoldDB" id="A0A1I2HMQ3"/>
<dbReference type="Pfam" id="PF00498">
    <property type="entry name" value="FHA"/>
    <property type="match status" value="1"/>
</dbReference>
<keyword evidence="1" id="KW-1133">Transmembrane helix</keyword>
<keyword evidence="1" id="KW-0472">Membrane</keyword>
<proteinExistence type="predicted"/>
<dbReference type="CDD" id="cd00060">
    <property type="entry name" value="FHA"/>
    <property type="match status" value="1"/>
</dbReference>